<dbReference type="STRING" id="649747.HMPREF0083_02445"/>
<sequence length="47" mass="5602">YSGLYWIINTLVILQHEHLIQRKSNGKSSIIGMYWISLYNKVKVVMY</sequence>
<name>U1YF91_ANEAE</name>
<protein>
    <submittedName>
        <fullName evidence="1">Uncharacterized protein</fullName>
    </submittedName>
</protein>
<dbReference type="EMBL" id="AWSJ01000151">
    <property type="protein sequence ID" value="ERI09466.1"/>
    <property type="molecule type" value="Genomic_DNA"/>
</dbReference>
<dbReference type="HOGENOM" id="CLU_3176753_0_0_9"/>
<accession>U1YF91</accession>
<dbReference type="AlphaFoldDB" id="U1YF91"/>
<proteinExistence type="predicted"/>
<comment type="caution">
    <text evidence="1">The sequence shown here is derived from an EMBL/GenBank/DDBJ whole genome shotgun (WGS) entry which is preliminary data.</text>
</comment>
<dbReference type="Proteomes" id="UP000016511">
    <property type="component" value="Unassembled WGS sequence"/>
</dbReference>
<evidence type="ECO:0000313" key="2">
    <source>
        <dbReference type="Proteomes" id="UP000016511"/>
    </source>
</evidence>
<organism evidence="1 2">
    <name type="scientific">Aneurinibacillus aneurinilyticus ATCC 12856</name>
    <dbReference type="NCBI Taxonomy" id="649747"/>
    <lineage>
        <taxon>Bacteria</taxon>
        <taxon>Bacillati</taxon>
        <taxon>Bacillota</taxon>
        <taxon>Bacilli</taxon>
        <taxon>Bacillales</taxon>
        <taxon>Paenibacillaceae</taxon>
        <taxon>Aneurinibacillus group</taxon>
        <taxon>Aneurinibacillus</taxon>
    </lineage>
</organism>
<evidence type="ECO:0000313" key="1">
    <source>
        <dbReference type="EMBL" id="ERI09466.1"/>
    </source>
</evidence>
<reference evidence="1 2" key="1">
    <citation type="submission" date="2013-08" db="EMBL/GenBank/DDBJ databases">
        <authorList>
            <person name="Weinstock G."/>
            <person name="Sodergren E."/>
            <person name="Wylie T."/>
            <person name="Fulton L."/>
            <person name="Fulton R."/>
            <person name="Fronick C."/>
            <person name="O'Laughlin M."/>
            <person name="Godfrey J."/>
            <person name="Miner T."/>
            <person name="Herter B."/>
            <person name="Appelbaum E."/>
            <person name="Cordes M."/>
            <person name="Lek S."/>
            <person name="Wollam A."/>
            <person name="Pepin K.H."/>
            <person name="Palsikar V.B."/>
            <person name="Mitreva M."/>
            <person name="Wilson R.K."/>
        </authorList>
    </citation>
    <scope>NUCLEOTIDE SEQUENCE [LARGE SCALE GENOMIC DNA]</scope>
    <source>
        <strain evidence="1 2">ATCC 12856</strain>
    </source>
</reference>
<gene>
    <name evidence="1" type="ORF">HMPREF0083_02445</name>
</gene>
<keyword evidence="2" id="KW-1185">Reference proteome</keyword>
<feature type="non-terminal residue" evidence="1">
    <location>
        <position position="1"/>
    </location>
</feature>